<evidence type="ECO:0000256" key="10">
    <source>
        <dbReference type="RuleBase" id="RU361169"/>
    </source>
</evidence>
<keyword evidence="7 10" id="KW-0326">Glycosidase</keyword>
<dbReference type="InterPro" id="IPR006626">
    <property type="entry name" value="PbH1"/>
</dbReference>
<keyword evidence="8" id="KW-0961">Cell wall biogenesis/degradation</keyword>
<dbReference type="PANTHER" id="PTHR31884:SF1">
    <property type="entry name" value="POLYGALACTURONASE"/>
    <property type="match status" value="1"/>
</dbReference>
<organism evidence="12">
    <name type="scientific">Leptinotarsa decemlineata</name>
    <name type="common">Colorado potato beetle</name>
    <name type="synonym">Doryphora decemlineata</name>
    <dbReference type="NCBI Taxonomy" id="7539"/>
    <lineage>
        <taxon>Eukaryota</taxon>
        <taxon>Metazoa</taxon>
        <taxon>Ecdysozoa</taxon>
        <taxon>Arthropoda</taxon>
        <taxon>Hexapoda</taxon>
        <taxon>Insecta</taxon>
        <taxon>Pterygota</taxon>
        <taxon>Neoptera</taxon>
        <taxon>Endopterygota</taxon>
        <taxon>Coleoptera</taxon>
        <taxon>Polyphaga</taxon>
        <taxon>Cucujiformia</taxon>
        <taxon>Chrysomeloidea</taxon>
        <taxon>Chrysomelidae</taxon>
        <taxon>Chrysomelinae</taxon>
        <taxon>Doryphorini</taxon>
        <taxon>Leptinotarsa</taxon>
    </lineage>
</organism>
<dbReference type="GO" id="GO:0045490">
    <property type="term" value="P:pectin catabolic process"/>
    <property type="evidence" value="ECO:0007669"/>
    <property type="project" value="TreeGrafter"/>
</dbReference>
<name>E7CJ01_LEPDE</name>
<evidence type="ECO:0000256" key="5">
    <source>
        <dbReference type="ARBA" id="ARBA00022801"/>
    </source>
</evidence>
<dbReference type="SUPFAM" id="SSF51126">
    <property type="entry name" value="Pectin lyase-like"/>
    <property type="match status" value="1"/>
</dbReference>
<comment type="similarity">
    <text evidence="1 10">Belongs to the glycosyl hydrolase 28 family.</text>
</comment>
<dbReference type="InterPro" id="IPR000743">
    <property type="entry name" value="Glyco_hydro_28"/>
</dbReference>
<dbReference type="GO" id="GO:0071555">
    <property type="term" value="P:cell wall organization"/>
    <property type="evidence" value="ECO:0007669"/>
    <property type="project" value="UniProtKB-KW"/>
</dbReference>
<reference evidence="12" key="2">
    <citation type="submission" date="2013-09" db="EMBL/GenBank/DDBJ databases">
        <authorList>
            <person name="Pauchet Y."/>
        </authorList>
    </citation>
    <scope>NUCLEOTIDE SEQUENCE</scope>
    <source>
        <tissue evidence="12">Midgut</tissue>
    </source>
</reference>
<feature type="chain" id="PRO_5003216342" description="endo-polygalacturonase" evidence="11">
    <location>
        <begin position="19"/>
        <end position="372"/>
    </location>
</feature>
<feature type="signal peptide" evidence="11">
    <location>
        <begin position="1"/>
        <end position="18"/>
    </location>
</feature>
<accession>E7CJ01</accession>
<evidence type="ECO:0000256" key="11">
    <source>
        <dbReference type="SAM" id="SignalP"/>
    </source>
</evidence>
<reference evidence="12" key="1">
    <citation type="journal article" date="2010" name="PLoS ONE">
        <title>Diversity of beetle genes encoding novel plant cell wall degrading enzymes.</title>
        <authorList>
            <person name="Pauchet Y."/>
            <person name="Wilkinson P."/>
            <person name="Chauhan R."/>
            <person name="Ffrench-Constant R.H."/>
        </authorList>
    </citation>
    <scope>NUCLEOTIDE SEQUENCE</scope>
    <source>
        <tissue evidence="12">Midgut</tissue>
    </source>
</reference>
<evidence type="ECO:0000256" key="8">
    <source>
        <dbReference type="ARBA" id="ARBA00023316"/>
    </source>
</evidence>
<keyword evidence="6" id="KW-1015">Disulfide bond</keyword>
<dbReference type="PANTHER" id="PTHR31884">
    <property type="entry name" value="POLYGALACTURONASE"/>
    <property type="match status" value="1"/>
</dbReference>
<dbReference type="EMBL" id="HM175858">
    <property type="protein sequence ID" value="ADU33363.2"/>
    <property type="molecule type" value="mRNA"/>
</dbReference>
<dbReference type="AlphaFoldDB" id="E7CJ01"/>
<evidence type="ECO:0000256" key="6">
    <source>
        <dbReference type="ARBA" id="ARBA00023157"/>
    </source>
</evidence>
<dbReference type="Pfam" id="PF00295">
    <property type="entry name" value="Glyco_hydro_28"/>
    <property type="match status" value="1"/>
</dbReference>
<evidence type="ECO:0000256" key="2">
    <source>
        <dbReference type="ARBA" id="ARBA00012736"/>
    </source>
</evidence>
<dbReference type="InterPro" id="IPR012334">
    <property type="entry name" value="Pectin_lyas_fold"/>
</dbReference>
<evidence type="ECO:0000256" key="9">
    <source>
        <dbReference type="ARBA" id="ARBA00034074"/>
    </source>
</evidence>
<evidence type="ECO:0000256" key="3">
    <source>
        <dbReference type="ARBA" id="ARBA00022729"/>
    </source>
</evidence>
<keyword evidence="3 11" id="KW-0732">Signal</keyword>
<protein>
    <recommendedName>
        <fullName evidence="2">endo-polygalacturonase</fullName>
        <ecNumber evidence="2">3.2.1.15</ecNumber>
    </recommendedName>
</protein>
<dbReference type="OrthoDB" id="6709892at2759"/>
<gene>
    <name evidence="12" type="primary">GH28Pect-9</name>
</gene>
<comment type="catalytic activity">
    <reaction evidence="9">
        <text>(1,4-alpha-D-galacturonosyl)n+m + H2O = (1,4-alpha-D-galacturonosyl)n + (1,4-alpha-D-galacturonosyl)m.</text>
        <dbReference type="EC" id="3.2.1.15"/>
    </reaction>
</comment>
<dbReference type="GO" id="GO:0004650">
    <property type="term" value="F:polygalacturonase activity"/>
    <property type="evidence" value="ECO:0007669"/>
    <property type="project" value="UniProtKB-EC"/>
</dbReference>
<dbReference type="InterPro" id="IPR050434">
    <property type="entry name" value="Glycosyl_hydrlase_28"/>
</dbReference>
<dbReference type="SMART" id="SM00710">
    <property type="entry name" value="PbH1"/>
    <property type="match status" value="6"/>
</dbReference>
<keyword evidence="4" id="KW-0677">Repeat</keyword>
<sequence length="372" mass="39871">MLLLGGLVFLVAVVANSASPTNLTDVGASCTITKFNQVSSVLNSCTNVVVKNLVVDAGQTLKLFLKAGATLTFEGTTTFAYAEWKGPLIWIKGNGITVIGAQGHKLDGRGEKWWDGKGDGGKVKPQFMFIQATGGSVLKNINMYNCPHQCVGISDSDHVTISNWQLDSSAGNPVNGKEVGHNTDGFDLYKSNYILLDGIVVRNQDDCICINGGSHLTFRNLWCYGGHGLSISSGMSMTDYNLNVVSDVHFEHCHVSDSRNGIHIKTIADGGKGKMSGLYFSDIQLSGISTYGINVEQNYRNNGGPSGKPNNNVPIDTLEINGVTGTLNGPWSVKAYILCASGACKNFKWSNINLQGNSRPDSCNFHPSGYNC</sequence>
<keyword evidence="5 10" id="KW-0378">Hydrolase</keyword>
<proteinExistence type="evidence at transcript level"/>
<dbReference type="Gene3D" id="2.160.20.10">
    <property type="entry name" value="Single-stranded right-handed beta-helix, Pectin lyase-like"/>
    <property type="match status" value="1"/>
</dbReference>
<dbReference type="InterPro" id="IPR011050">
    <property type="entry name" value="Pectin_lyase_fold/virulence"/>
</dbReference>
<evidence type="ECO:0000256" key="7">
    <source>
        <dbReference type="ARBA" id="ARBA00023295"/>
    </source>
</evidence>
<evidence type="ECO:0000256" key="4">
    <source>
        <dbReference type="ARBA" id="ARBA00022737"/>
    </source>
</evidence>
<evidence type="ECO:0000256" key="1">
    <source>
        <dbReference type="ARBA" id="ARBA00008834"/>
    </source>
</evidence>
<dbReference type="EC" id="3.2.1.15" evidence="2"/>
<dbReference type="GO" id="GO:0005576">
    <property type="term" value="C:extracellular region"/>
    <property type="evidence" value="ECO:0007669"/>
    <property type="project" value="TreeGrafter"/>
</dbReference>
<evidence type="ECO:0000313" key="12">
    <source>
        <dbReference type="EMBL" id="ADU33363.2"/>
    </source>
</evidence>